<reference evidence="1" key="2">
    <citation type="journal article" date="2015" name="Fish Shellfish Immunol.">
        <title>Early steps in the European eel (Anguilla anguilla)-Vibrio vulnificus interaction in the gills: Role of the RtxA13 toxin.</title>
        <authorList>
            <person name="Callol A."/>
            <person name="Pajuelo D."/>
            <person name="Ebbesson L."/>
            <person name="Teles M."/>
            <person name="MacKenzie S."/>
            <person name="Amaro C."/>
        </authorList>
    </citation>
    <scope>NUCLEOTIDE SEQUENCE</scope>
</reference>
<accession>A0A0E9W1S4</accession>
<sequence length="22" mass="2517">MTVTSLYIYILHIAMGPNIPRL</sequence>
<reference evidence="1" key="1">
    <citation type="submission" date="2014-11" db="EMBL/GenBank/DDBJ databases">
        <authorList>
            <person name="Amaro Gonzalez C."/>
        </authorList>
    </citation>
    <scope>NUCLEOTIDE SEQUENCE</scope>
</reference>
<evidence type="ECO:0000313" key="1">
    <source>
        <dbReference type="EMBL" id="JAH83520.1"/>
    </source>
</evidence>
<dbReference type="AlphaFoldDB" id="A0A0E9W1S4"/>
<organism evidence="1">
    <name type="scientific">Anguilla anguilla</name>
    <name type="common">European freshwater eel</name>
    <name type="synonym">Muraena anguilla</name>
    <dbReference type="NCBI Taxonomy" id="7936"/>
    <lineage>
        <taxon>Eukaryota</taxon>
        <taxon>Metazoa</taxon>
        <taxon>Chordata</taxon>
        <taxon>Craniata</taxon>
        <taxon>Vertebrata</taxon>
        <taxon>Euteleostomi</taxon>
        <taxon>Actinopterygii</taxon>
        <taxon>Neopterygii</taxon>
        <taxon>Teleostei</taxon>
        <taxon>Anguilliformes</taxon>
        <taxon>Anguillidae</taxon>
        <taxon>Anguilla</taxon>
    </lineage>
</organism>
<dbReference type="EMBL" id="GBXM01025057">
    <property type="protein sequence ID" value="JAH83520.1"/>
    <property type="molecule type" value="Transcribed_RNA"/>
</dbReference>
<name>A0A0E9W1S4_ANGAN</name>
<protein>
    <submittedName>
        <fullName evidence="1">Uncharacterized protein</fullName>
    </submittedName>
</protein>
<proteinExistence type="predicted"/>